<dbReference type="PANTHER" id="PTHR16004">
    <property type="entry name" value="RING FINGER PROTEIN 31-RELATED"/>
    <property type="match status" value="1"/>
</dbReference>
<feature type="region of interest" description="Disordered" evidence="10">
    <location>
        <begin position="401"/>
        <end position="452"/>
    </location>
</feature>
<dbReference type="Gene3D" id="1.10.8.10">
    <property type="entry name" value="DNA helicase RuvA subunit, C-terminal domain"/>
    <property type="match status" value="1"/>
</dbReference>
<feature type="compositionally biased region" description="Polar residues" evidence="10">
    <location>
        <begin position="313"/>
        <end position="328"/>
    </location>
</feature>
<feature type="region of interest" description="Disordered" evidence="10">
    <location>
        <begin position="155"/>
        <end position="174"/>
    </location>
</feature>
<feature type="compositionally biased region" description="Pro residues" evidence="10">
    <location>
        <begin position="359"/>
        <end position="371"/>
    </location>
</feature>
<evidence type="ECO:0000256" key="5">
    <source>
        <dbReference type="ARBA" id="ARBA00022771"/>
    </source>
</evidence>
<evidence type="ECO:0000256" key="2">
    <source>
        <dbReference type="ARBA" id="ARBA00022679"/>
    </source>
</evidence>
<dbReference type="InterPro" id="IPR032065">
    <property type="entry name" value="RNF31-UBA"/>
</dbReference>
<keyword evidence="14" id="KW-1185">Reference proteome</keyword>
<comment type="caution">
    <text evidence="13">The sequence shown here is derived from an EMBL/GenBank/DDBJ whole genome shotgun (WGS) entry which is preliminary data.</text>
</comment>
<dbReference type="SMART" id="SM00647">
    <property type="entry name" value="IBR"/>
    <property type="match status" value="1"/>
</dbReference>
<feature type="region of interest" description="Disordered" evidence="10">
    <location>
        <begin position="113"/>
        <end position="133"/>
    </location>
</feature>
<feature type="compositionally biased region" description="Basic and acidic residues" evidence="10">
    <location>
        <begin position="1049"/>
        <end position="1058"/>
    </location>
</feature>
<evidence type="ECO:0000259" key="11">
    <source>
        <dbReference type="PROSITE" id="PS50089"/>
    </source>
</evidence>
<evidence type="ECO:0000256" key="7">
    <source>
        <dbReference type="ARBA" id="ARBA00022833"/>
    </source>
</evidence>
<dbReference type="InterPro" id="IPR002867">
    <property type="entry name" value="IBR_dom"/>
</dbReference>
<dbReference type="InterPro" id="IPR001876">
    <property type="entry name" value="Znf_RanBP2"/>
</dbReference>
<feature type="region of interest" description="Disordered" evidence="10">
    <location>
        <begin position="359"/>
        <end position="386"/>
    </location>
</feature>
<feature type="compositionally biased region" description="Low complexity" evidence="10">
    <location>
        <begin position="159"/>
        <end position="169"/>
    </location>
</feature>
<dbReference type="InterPro" id="IPR047542">
    <property type="entry name" value="Rcat_RBR_RNF31-like"/>
</dbReference>
<dbReference type="Gene3D" id="6.10.140.1100">
    <property type="match status" value="1"/>
</dbReference>
<dbReference type="Gene3D" id="3.30.40.10">
    <property type="entry name" value="Zinc/RING finger domain, C3HC4 (zinc finger)"/>
    <property type="match status" value="1"/>
</dbReference>
<feature type="region of interest" description="Disordered" evidence="10">
    <location>
        <begin position="1028"/>
        <end position="1058"/>
    </location>
</feature>
<dbReference type="GO" id="GO:0070530">
    <property type="term" value="F:K63-linked polyubiquitin modification-dependent protein binding"/>
    <property type="evidence" value="ECO:0007669"/>
    <property type="project" value="TreeGrafter"/>
</dbReference>
<dbReference type="PROSITE" id="PS01358">
    <property type="entry name" value="ZF_RANBP2_1"/>
    <property type="match status" value="1"/>
</dbReference>
<evidence type="ECO:0000256" key="4">
    <source>
        <dbReference type="ARBA" id="ARBA00022737"/>
    </source>
</evidence>
<dbReference type="InterPro" id="IPR026254">
    <property type="entry name" value="RNF31-like"/>
</dbReference>
<accession>A0A443RH52</accession>
<dbReference type="GO" id="GO:1990450">
    <property type="term" value="F:linear polyubiquitin binding"/>
    <property type="evidence" value="ECO:0007669"/>
    <property type="project" value="TreeGrafter"/>
</dbReference>
<keyword evidence="6" id="KW-0833">Ubl conjugation pathway</keyword>
<keyword evidence="3" id="KW-0479">Metal-binding</keyword>
<feature type="region of interest" description="Disordered" evidence="10">
    <location>
        <begin position="606"/>
        <end position="654"/>
    </location>
</feature>
<name>A0A443RH52_9ACAR</name>
<dbReference type="SUPFAM" id="SSF90209">
    <property type="entry name" value="Ran binding protein zinc finger-like"/>
    <property type="match status" value="1"/>
</dbReference>
<keyword evidence="9" id="KW-0175">Coiled coil</keyword>
<evidence type="ECO:0000256" key="8">
    <source>
        <dbReference type="PROSITE-ProRule" id="PRU00175"/>
    </source>
</evidence>
<dbReference type="InterPro" id="IPR044066">
    <property type="entry name" value="TRIAD_supradom"/>
</dbReference>
<dbReference type="Pfam" id="PF01485">
    <property type="entry name" value="IBR"/>
    <property type="match status" value="1"/>
</dbReference>
<dbReference type="GO" id="GO:0036435">
    <property type="term" value="F:K48-linked polyubiquitin modification-dependent protein binding"/>
    <property type="evidence" value="ECO:0007669"/>
    <property type="project" value="TreeGrafter"/>
</dbReference>
<feature type="compositionally biased region" description="Basic and acidic residues" evidence="10">
    <location>
        <begin position="629"/>
        <end position="638"/>
    </location>
</feature>
<feature type="compositionally biased region" description="Basic and acidic residues" evidence="10">
    <location>
        <begin position="415"/>
        <end position="426"/>
    </location>
</feature>
<keyword evidence="2" id="KW-0808">Transferase</keyword>
<dbReference type="EMBL" id="NCKU01000688">
    <property type="protein sequence ID" value="RWS14563.1"/>
    <property type="molecule type" value="Genomic_DNA"/>
</dbReference>
<feature type="coiled-coil region" evidence="9">
    <location>
        <begin position="538"/>
        <end position="575"/>
    </location>
</feature>
<dbReference type="InterPro" id="IPR036443">
    <property type="entry name" value="Znf_RanBP2_sf"/>
</dbReference>
<feature type="domain" description="RING-type" evidence="11">
    <location>
        <begin position="1211"/>
        <end position="1260"/>
    </location>
</feature>
<feature type="domain" description="RING-type" evidence="12">
    <location>
        <begin position="1207"/>
        <end position="1444"/>
    </location>
</feature>
<dbReference type="OrthoDB" id="9978677at2759"/>
<dbReference type="GO" id="GO:0008270">
    <property type="term" value="F:zinc ion binding"/>
    <property type="evidence" value="ECO:0007669"/>
    <property type="project" value="UniProtKB-KW"/>
</dbReference>
<proteinExistence type="inferred from homology"/>
<dbReference type="CDD" id="cd20351">
    <property type="entry name" value="Rcat_RBR_HOIP"/>
    <property type="match status" value="1"/>
</dbReference>
<evidence type="ECO:0000313" key="13">
    <source>
        <dbReference type="EMBL" id="RWS14563.1"/>
    </source>
</evidence>
<evidence type="ECO:0000256" key="1">
    <source>
        <dbReference type="ARBA" id="ARBA00008278"/>
    </source>
</evidence>
<keyword evidence="4" id="KW-0677">Repeat</keyword>
<dbReference type="GO" id="GO:0071797">
    <property type="term" value="C:LUBAC complex"/>
    <property type="evidence" value="ECO:0007669"/>
    <property type="project" value="InterPro"/>
</dbReference>
<feature type="region of interest" description="Disordered" evidence="10">
    <location>
        <begin position="1139"/>
        <end position="1188"/>
    </location>
</feature>
<sequence>MNSATKAMPANYDSFQFRKDTRTSRPTACNLCGSVGAIVECEKCQSMAFCSSCDDMYHRHPKRRFHLRKSLLCEKNLTQTKSAFDIRSIAGKIFSSNKSSNETKPMLNQGFAAHPSNMPIPPPRRKKRDATLTRGSTPLLMQKFNANSNFRRFQMENGQNNNSSTQQSTPQMNKSFAEQQRMFMKPSNLNQMPAQTPTEEFRRSSYQSSLTGSDVSSEPWTQDMQFEPIPPPLPQKTRWNQTLTRRNLSVNDLCDQYPEPIFPPFYGYPSIPPHNQFVNPWMNPSLSQSMEDFQDDDDQNSVSEYNVRGTLARGNSRNRSQATMRRSQSFMQMSPIPWGMQQFPPYYYYPPYYPPPPPPPQQMFRPHPSPPASVRSMSLRRRESEDNLSIASLNIRDSASIRSESVAKVRSKSQAKVEKSLLEKQIMRPASVSNGHQRRSSVSSPRCLSDSDLSDEESEEFASFSESTHSSCQIKDHWKCRHCTYMNSIEKHICEVCAKSRNLKKRTNQTELSETSAAKAALKQQKCTSDIVITQEMIDEQKEVEKEIRRRLENEQRIAKENKKIERREERMRRKTLSSIADKVQAFEANSAKQVDLQRPASAAAMAEGIASSKPSFSSSHRNQSKSSVKKEVEKKSEANVQQTETSTFPPQTNPAISQASNMMNPLQLNPMSPQQFPYPMQHQAYPSYADARRASVPFSSMNATYSFSNQNVDLPMTSQFSPSSPYFNSLSRLDHIAAGGMSTFEQIGSPRETFGFKQPVDHRYLSTEDLHFSAAIGSQHHSNMKSGFEMIKLLREAEKKGFTADDVEIALNFSPGNALEWLEENWSNMIETVLTLANNQLMHNEKKKGNTKKGLMHISLISEAEAKDALRAAKGNIWQAIEKCVQRKQEGTHLDGKGTKSFTLKLEKIEELVESWKKDIKEGKKSKEGFLDTIEELVKQKIEFIDATLNARRKNPALEEDIRRRFIKEYFSDEELDEEMFVHENAINYSDEKANVARDADANEDGEGEESKISKRLSDKTFFVGNESVPQQSSAAKSEANVSATAGEKGKQSSRENARIIEALSEINATLKKSLEQLDANQIVESNGNQSIINENDVTKVVVEENCRSNDEEKKEAQNFNANDALKIDEALALSERSESRALKDEQSVKPKVKEGKKGVKKVKTKKQNDKEAKNAENAVKAESSTNAGVTAKMEAKTAPNFGTRATYECELCAGTFKLVEMVSLPSCTHSACIECLQQYFTVQIREKQKVIIPCPFCNQPEINHDDEDAVSNYLIILDQLLKALLPDDIHELFERKVRDRALQKDPSFRWCSQCSSGFLAGDSCAQTIMCPDCKAITCSKCNRLWEKQHSGISCEKFAEWKKANDPKFAESQLDLHLKQFGIDCPNCKFHYELSKGGCIHFHCLQCGHDFCGGCQMPFKMGDKCNQSQWCNKLGFHAHHPRNCLFYLRDREVAELKKLLDINGVKYETQTSYTAKNAKGCPVMEQKETEKGMIDASCNKEILTDGLCKNHYIEYLSELIRKNKVDPIAILTEDEMVHLLRRANIKLPIKTNAEVHLNNLRQIIQEELPLCQPD</sequence>
<dbReference type="CDD" id="cd20337">
    <property type="entry name" value="BRcat_RBR_HOIP"/>
    <property type="match status" value="1"/>
</dbReference>
<comment type="similarity">
    <text evidence="1">Belongs to the RBR family.</text>
</comment>
<dbReference type="Proteomes" id="UP000285301">
    <property type="component" value="Unassembled WGS sequence"/>
</dbReference>
<dbReference type="Pfam" id="PF16678">
    <property type="entry name" value="UBA_HOIP"/>
    <property type="match status" value="1"/>
</dbReference>
<evidence type="ECO:0000256" key="10">
    <source>
        <dbReference type="SAM" id="MobiDB-lite"/>
    </source>
</evidence>
<dbReference type="InterPro" id="IPR001841">
    <property type="entry name" value="Znf_RING"/>
</dbReference>
<keyword evidence="7" id="KW-0862">Zinc</keyword>
<protein>
    <submittedName>
        <fullName evidence="13">IBR domain containing protein-like protein</fullName>
    </submittedName>
</protein>
<feature type="compositionally biased region" description="Basic and acidic residues" evidence="10">
    <location>
        <begin position="1139"/>
        <end position="1159"/>
    </location>
</feature>
<reference evidence="13 14" key="1">
    <citation type="journal article" date="2018" name="Gigascience">
        <title>Genomes of trombidid mites reveal novel predicted allergens and laterally-transferred genes associated with secondary metabolism.</title>
        <authorList>
            <person name="Dong X."/>
            <person name="Chaisiri K."/>
            <person name="Xia D."/>
            <person name="Armstrong S.D."/>
            <person name="Fang Y."/>
            <person name="Donnelly M.J."/>
            <person name="Kadowaki T."/>
            <person name="McGarry J.W."/>
            <person name="Darby A.C."/>
            <person name="Makepeace B.L."/>
        </authorList>
    </citation>
    <scope>NUCLEOTIDE SEQUENCE [LARGE SCALE GENOMIC DNA]</scope>
    <source>
        <strain evidence="13">UoL-WK</strain>
    </source>
</reference>
<gene>
    <name evidence="13" type="ORF">B4U79_02576</name>
</gene>
<dbReference type="Pfam" id="PF18091">
    <property type="entry name" value="E3_UbLigase_RBR"/>
    <property type="match status" value="1"/>
</dbReference>
<dbReference type="PROSITE" id="PS50089">
    <property type="entry name" value="ZF_RING_2"/>
    <property type="match status" value="1"/>
</dbReference>
<dbReference type="InterPro" id="IPR047540">
    <property type="entry name" value="BRcat_RBR_RNF31-like"/>
</dbReference>
<keyword evidence="5 8" id="KW-0863">Zinc-finger</keyword>
<dbReference type="Pfam" id="PF22191">
    <property type="entry name" value="IBR_1"/>
    <property type="match status" value="1"/>
</dbReference>
<dbReference type="SUPFAM" id="SSF57850">
    <property type="entry name" value="RING/U-box"/>
    <property type="match status" value="3"/>
</dbReference>
<feature type="compositionally biased region" description="Polar residues" evidence="10">
    <location>
        <begin position="639"/>
        <end position="654"/>
    </location>
</feature>
<dbReference type="GO" id="GO:0061630">
    <property type="term" value="F:ubiquitin protein ligase activity"/>
    <property type="evidence" value="ECO:0007669"/>
    <property type="project" value="TreeGrafter"/>
</dbReference>
<evidence type="ECO:0000256" key="3">
    <source>
        <dbReference type="ARBA" id="ARBA00022723"/>
    </source>
</evidence>
<dbReference type="InterPro" id="IPR041031">
    <property type="entry name" value="RNF31_C"/>
</dbReference>
<dbReference type="Gene3D" id="2.30.30.380">
    <property type="entry name" value="Zn-finger domain of Sec23/24"/>
    <property type="match status" value="1"/>
</dbReference>
<evidence type="ECO:0000259" key="12">
    <source>
        <dbReference type="PROSITE" id="PS51873"/>
    </source>
</evidence>
<feature type="compositionally biased region" description="Polar residues" evidence="10">
    <location>
        <begin position="1029"/>
        <end position="1045"/>
    </location>
</feature>
<organism evidence="13 14">
    <name type="scientific">Dinothrombium tinctorium</name>
    <dbReference type="NCBI Taxonomy" id="1965070"/>
    <lineage>
        <taxon>Eukaryota</taxon>
        <taxon>Metazoa</taxon>
        <taxon>Ecdysozoa</taxon>
        <taxon>Arthropoda</taxon>
        <taxon>Chelicerata</taxon>
        <taxon>Arachnida</taxon>
        <taxon>Acari</taxon>
        <taxon>Acariformes</taxon>
        <taxon>Trombidiformes</taxon>
        <taxon>Prostigmata</taxon>
        <taxon>Anystina</taxon>
        <taxon>Parasitengona</taxon>
        <taxon>Trombidioidea</taxon>
        <taxon>Trombidiidae</taxon>
        <taxon>Dinothrombium</taxon>
    </lineage>
</organism>
<dbReference type="CDD" id="cd19815">
    <property type="entry name" value="Bbox1_HOIP"/>
    <property type="match status" value="1"/>
</dbReference>
<dbReference type="STRING" id="1965070.A0A443RH52"/>
<dbReference type="InterPro" id="IPR013083">
    <property type="entry name" value="Znf_RING/FYVE/PHD"/>
</dbReference>
<dbReference type="PANTHER" id="PTHR16004:SF2">
    <property type="entry name" value="E3 UBIQUITIN-PROTEIN LIGASE LUBEL"/>
    <property type="match status" value="1"/>
</dbReference>
<feature type="compositionally biased region" description="Polar residues" evidence="10">
    <location>
        <begin position="431"/>
        <end position="446"/>
    </location>
</feature>
<dbReference type="PROSITE" id="PS51873">
    <property type="entry name" value="TRIAD"/>
    <property type="match status" value="1"/>
</dbReference>
<feature type="region of interest" description="Disordered" evidence="10">
    <location>
        <begin position="192"/>
        <end position="219"/>
    </location>
</feature>
<dbReference type="GO" id="GO:0097039">
    <property type="term" value="P:protein linear polyubiquitination"/>
    <property type="evidence" value="ECO:0007669"/>
    <property type="project" value="TreeGrafter"/>
</dbReference>
<evidence type="ECO:0000313" key="14">
    <source>
        <dbReference type="Proteomes" id="UP000285301"/>
    </source>
</evidence>
<evidence type="ECO:0000256" key="6">
    <source>
        <dbReference type="ARBA" id="ARBA00022786"/>
    </source>
</evidence>
<dbReference type="InterPro" id="IPR047543">
    <property type="entry name" value="Bbox1_RNF31-like"/>
</dbReference>
<feature type="region of interest" description="Disordered" evidence="10">
    <location>
        <begin position="290"/>
        <end position="328"/>
    </location>
</feature>
<evidence type="ECO:0000256" key="9">
    <source>
        <dbReference type="SAM" id="Coils"/>
    </source>
</evidence>